<sequence length="66" mass="7525">MTNSRKIKIGVSSSVASLDDEEYTLKELGLSENATEEEITKAVFDMVCDYLDWGWSEIEHDQPKKN</sequence>
<proteinExistence type="predicted"/>
<dbReference type="RefSeq" id="WP_073540101.1">
    <property type="nucleotide sequence ID" value="NZ_CP018335.1"/>
</dbReference>
<organism evidence="1 2">
    <name type="scientific">Clostridium kluyveri</name>
    <dbReference type="NCBI Taxonomy" id="1534"/>
    <lineage>
        <taxon>Bacteria</taxon>
        <taxon>Bacillati</taxon>
        <taxon>Bacillota</taxon>
        <taxon>Clostridia</taxon>
        <taxon>Eubacteriales</taxon>
        <taxon>Clostridiaceae</taxon>
        <taxon>Clostridium</taxon>
    </lineage>
</organism>
<accession>A0A1L5FBY6</accession>
<dbReference type="Proteomes" id="UP000184604">
    <property type="component" value="Chromosome"/>
</dbReference>
<dbReference type="EMBL" id="CP018335">
    <property type="protein sequence ID" value="APM40512.1"/>
    <property type="molecule type" value="Genomic_DNA"/>
</dbReference>
<reference evidence="1 2" key="1">
    <citation type="submission" date="2016-12" db="EMBL/GenBank/DDBJ databases">
        <title>Complete genome sequence of Clostridium kluyveri JZZ isolated from the pit mud of a Chinese flavor liquor-making factory.</title>
        <authorList>
            <person name="Wang Y."/>
        </authorList>
    </citation>
    <scope>NUCLEOTIDE SEQUENCE [LARGE SCALE GENOMIC DNA]</scope>
    <source>
        <strain evidence="1 2">JZZ</strain>
    </source>
</reference>
<protein>
    <submittedName>
        <fullName evidence="1">Uncharacterized protein</fullName>
    </submittedName>
</protein>
<dbReference type="AlphaFoldDB" id="A0A1L5FBY6"/>
<name>A0A1L5FBY6_CLOKL</name>
<evidence type="ECO:0000313" key="1">
    <source>
        <dbReference type="EMBL" id="APM40512.1"/>
    </source>
</evidence>
<evidence type="ECO:0000313" key="2">
    <source>
        <dbReference type="Proteomes" id="UP000184604"/>
    </source>
</evidence>
<gene>
    <name evidence="1" type="ORF">BS101_18165</name>
</gene>